<evidence type="ECO:0000313" key="3">
    <source>
        <dbReference type="EMBL" id="SCY23578.1"/>
    </source>
</evidence>
<gene>
    <name evidence="3" type="ORF">SAMN02910451_01864</name>
</gene>
<evidence type="ECO:0000256" key="1">
    <source>
        <dbReference type="SAM" id="Coils"/>
    </source>
</evidence>
<dbReference type="AlphaFoldDB" id="A0A1G5EAQ3"/>
<protein>
    <recommendedName>
        <fullName evidence="5">DUF4315 family protein</fullName>
    </recommendedName>
</protein>
<keyword evidence="4" id="KW-1185">Reference proteome</keyword>
<feature type="compositionally biased region" description="Acidic residues" evidence="2">
    <location>
        <begin position="93"/>
        <end position="107"/>
    </location>
</feature>
<dbReference type="Pfam" id="PF14193">
    <property type="entry name" value="DUF4315"/>
    <property type="match status" value="1"/>
</dbReference>
<dbReference type="RefSeq" id="WP_074462445.1">
    <property type="nucleotide sequence ID" value="NZ_FMUR01000010.1"/>
</dbReference>
<dbReference type="EMBL" id="FMUR01000010">
    <property type="protein sequence ID" value="SCY23578.1"/>
    <property type="molecule type" value="Genomic_DNA"/>
</dbReference>
<sequence length="107" mass="11939">MYERLDKLRAEVKRMEKKLEDDKARLKAAQQRLQEAENSQILADVGALNLSPEQLAEFLKLVANGQAGNAGTQATVVTTATDKAVVAETKETDSEDDFDWEDIEDEK</sequence>
<dbReference type="InterPro" id="IPR025464">
    <property type="entry name" value="DUF4315"/>
</dbReference>
<accession>A0A1G5EAQ3</accession>
<keyword evidence="1" id="KW-0175">Coiled coil</keyword>
<evidence type="ECO:0000313" key="4">
    <source>
        <dbReference type="Proteomes" id="UP000183047"/>
    </source>
</evidence>
<feature type="region of interest" description="Disordered" evidence="2">
    <location>
        <begin position="87"/>
        <end position="107"/>
    </location>
</feature>
<dbReference type="OrthoDB" id="1957585at2"/>
<dbReference type="Proteomes" id="UP000183047">
    <property type="component" value="Unassembled WGS sequence"/>
</dbReference>
<proteinExistence type="predicted"/>
<organism evidence="3 4">
    <name type="scientific">Butyrivibrio hungatei</name>
    <dbReference type="NCBI Taxonomy" id="185008"/>
    <lineage>
        <taxon>Bacteria</taxon>
        <taxon>Bacillati</taxon>
        <taxon>Bacillota</taxon>
        <taxon>Clostridia</taxon>
        <taxon>Lachnospirales</taxon>
        <taxon>Lachnospiraceae</taxon>
        <taxon>Butyrivibrio</taxon>
    </lineage>
</organism>
<feature type="coiled-coil region" evidence="1">
    <location>
        <begin position="2"/>
        <end position="39"/>
    </location>
</feature>
<evidence type="ECO:0000256" key="2">
    <source>
        <dbReference type="SAM" id="MobiDB-lite"/>
    </source>
</evidence>
<reference evidence="4" key="1">
    <citation type="submission" date="2016-10" db="EMBL/GenBank/DDBJ databases">
        <authorList>
            <person name="Varghese N."/>
            <person name="Submissions S."/>
        </authorList>
    </citation>
    <scope>NUCLEOTIDE SEQUENCE [LARGE SCALE GENOMIC DNA]</scope>
    <source>
        <strain evidence="4">XBD2006</strain>
    </source>
</reference>
<name>A0A1G5EAQ3_9FIRM</name>
<evidence type="ECO:0008006" key="5">
    <source>
        <dbReference type="Google" id="ProtNLM"/>
    </source>
</evidence>